<organism evidence="13">
    <name type="scientific">Oryza brachyantha</name>
    <name type="common">malo sina</name>
    <dbReference type="NCBI Taxonomy" id="4533"/>
    <lineage>
        <taxon>Eukaryota</taxon>
        <taxon>Viridiplantae</taxon>
        <taxon>Streptophyta</taxon>
        <taxon>Embryophyta</taxon>
        <taxon>Tracheophyta</taxon>
        <taxon>Spermatophyta</taxon>
        <taxon>Magnoliopsida</taxon>
        <taxon>Liliopsida</taxon>
        <taxon>Poales</taxon>
        <taxon>Poaceae</taxon>
        <taxon>BOP clade</taxon>
        <taxon>Oryzoideae</taxon>
        <taxon>Oryzeae</taxon>
        <taxon>Oryzinae</taxon>
        <taxon>Oryza</taxon>
    </lineage>
</organism>
<dbReference type="InterPro" id="IPR001881">
    <property type="entry name" value="EGF-like_Ca-bd_dom"/>
</dbReference>
<keyword evidence="14" id="KW-1185">Reference proteome</keyword>
<dbReference type="AlphaFoldDB" id="J3LXA9"/>
<dbReference type="FunFam" id="1.10.510.10:FF:000606">
    <property type="entry name" value="Wall-associated receptor kinase 3"/>
    <property type="match status" value="1"/>
</dbReference>
<keyword evidence="9" id="KW-0812">Transmembrane</keyword>
<feature type="domain" description="EGF-like" evidence="12">
    <location>
        <begin position="332"/>
        <end position="382"/>
    </location>
</feature>
<keyword evidence="9" id="KW-1133">Transmembrane helix</keyword>
<evidence type="ECO:0000256" key="3">
    <source>
        <dbReference type="ARBA" id="ARBA00022741"/>
    </source>
</evidence>
<evidence type="ECO:0000256" key="8">
    <source>
        <dbReference type="PROSITE-ProRule" id="PRU10141"/>
    </source>
</evidence>
<dbReference type="GO" id="GO:0005509">
    <property type="term" value="F:calcium ion binding"/>
    <property type="evidence" value="ECO:0007669"/>
    <property type="project" value="InterPro"/>
</dbReference>
<dbReference type="STRING" id="4533.J3LXA9"/>
<accession>J3LXA9</accession>
<dbReference type="EnsemblPlants" id="OB04G17840.1">
    <property type="protein sequence ID" value="OB04G17840.1"/>
    <property type="gene ID" value="OB04G17840"/>
</dbReference>
<dbReference type="PROSITE" id="PS50026">
    <property type="entry name" value="EGF_3"/>
    <property type="match status" value="1"/>
</dbReference>
<dbReference type="PROSITE" id="PS00107">
    <property type="entry name" value="PROTEIN_KINASE_ATP"/>
    <property type="match status" value="1"/>
</dbReference>
<dbReference type="Gramene" id="OB04G17840.1">
    <property type="protein sequence ID" value="OB04G17840.1"/>
    <property type="gene ID" value="OB04G17840"/>
</dbReference>
<dbReference type="CDD" id="cd00054">
    <property type="entry name" value="EGF_CA"/>
    <property type="match status" value="1"/>
</dbReference>
<proteinExistence type="predicted"/>
<dbReference type="Gene3D" id="3.30.200.20">
    <property type="entry name" value="Phosphorylase Kinase, domain 1"/>
    <property type="match status" value="1"/>
</dbReference>
<dbReference type="SMART" id="SM00179">
    <property type="entry name" value="EGF_CA"/>
    <property type="match status" value="1"/>
</dbReference>
<dbReference type="OMA" id="DCSINET"/>
<dbReference type="FunFam" id="3.30.200.20:FF:000337">
    <property type="entry name" value="Wall-associated receptor kinase 3"/>
    <property type="match status" value="1"/>
</dbReference>
<evidence type="ECO:0000256" key="4">
    <source>
        <dbReference type="ARBA" id="ARBA00022777"/>
    </source>
</evidence>
<dbReference type="SMART" id="SM00181">
    <property type="entry name" value="EGF"/>
    <property type="match status" value="2"/>
</dbReference>
<keyword evidence="4" id="KW-0418">Kinase</keyword>
<dbReference type="GO" id="GO:0005886">
    <property type="term" value="C:plasma membrane"/>
    <property type="evidence" value="ECO:0007669"/>
    <property type="project" value="TreeGrafter"/>
</dbReference>
<keyword evidence="5 8" id="KW-0067">ATP-binding</keyword>
<feature type="signal peptide" evidence="10">
    <location>
        <begin position="1"/>
        <end position="31"/>
    </location>
</feature>
<evidence type="ECO:0000256" key="1">
    <source>
        <dbReference type="ARBA" id="ARBA00022527"/>
    </source>
</evidence>
<dbReference type="GO" id="GO:0007166">
    <property type="term" value="P:cell surface receptor signaling pathway"/>
    <property type="evidence" value="ECO:0007669"/>
    <property type="project" value="InterPro"/>
</dbReference>
<dbReference type="Pfam" id="PF00069">
    <property type="entry name" value="Pkinase"/>
    <property type="match status" value="1"/>
</dbReference>
<keyword evidence="1" id="KW-0723">Serine/threonine-protein kinase</keyword>
<keyword evidence="3 8" id="KW-0547">Nucleotide-binding</keyword>
<name>J3LXA9_ORYBR</name>
<dbReference type="InterPro" id="IPR017441">
    <property type="entry name" value="Protein_kinase_ATP_BS"/>
</dbReference>
<dbReference type="GO" id="GO:0004674">
    <property type="term" value="F:protein serine/threonine kinase activity"/>
    <property type="evidence" value="ECO:0007669"/>
    <property type="project" value="UniProtKB-KW"/>
</dbReference>
<dbReference type="FunFam" id="2.10.25.10:FF:000704">
    <property type="entry name" value="Os12g0614800 protein"/>
    <property type="match status" value="1"/>
</dbReference>
<comment type="caution">
    <text evidence="7">Lacks conserved residue(s) required for the propagation of feature annotation.</text>
</comment>
<keyword evidence="9" id="KW-0472">Membrane</keyword>
<dbReference type="Gene3D" id="1.10.510.10">
    <property type="entry name" value="Transferase(Phosphotransferase) domain 1"/>
    <property type="match status" value="1"/>
</dbReference>
<evidence type="ECO:0000259" key="11">
    <source>
        <dbReference type="PROSITE" id="PS50011"/>
    </source>
</evidence>
<dbReference type="InterPro" id="IPR000152">
    <property type="entry name" value="EGF-type_Asp/Asn_hydroxyl_site"/>
</dbReference>
<evidence type="ECO:0000256" key="5">
    <source>
        <dbReference type="ARBA" id="ARBA00022840"/>
    </source>
</evidence>
<dbReference type="eggNOG" id="ENOG502QQPF">
    <property type="taxonomic scope" value="Eukaryota"/>
</dbReference>
<dbReference type="PROSITE" id="PS50011">
    <property type="entry name" value="PROTEIN_KINASE_DOM"/>
    <property type="match status" value="1"/>
</dbReference>
<dbReference type="InterPro" id="IPR011009">
    <property type="entry name" value="Kinase-like_dom_sf"/>
</dbReference>
<dbReference type="PROSITE" id="PS00108">
    <property type="entry name" value="PROTEIN_KINASE_ST"/>
    <property type="match status" value="1"/>
</dbReference>
<evidence type="ECO:0008006" key="15">
    <source>
        <dbReference type="Google" id="ProtNLM"/>
    </source>
</evidence>
<protein>
    <recommendedName>
        <fullName evidence="15">Protein kinase domain-containing protein</fullName>
    </recommendedName>
</protein>
<dbReference type="PANTHER" id="PTHR27005:SF461">
    <property type="entry name" value="PROTEIN KINASE DOMAIN-CONTAINING PROTEIN"/>
    <property type="match status" value="1"/>
</dbReference>
<dbReference type="InterPro" id="IPR045274">
    <property type="entry name" value="WAK-like"/>
</dbReference>
<evidence type="ECO:0000313" key="13">
    <source>
        <dbReference type="EnsemblPlants" id="OB04G17840.1"/>
    </source>
</evidence>
<evidence type="ECO:0000256" key="7">
    <source>
        <dbReference type="PROSITE-ProRule" id="PRU00076"/>
    </source>
</evidence>
<evidence type="ECO:0000256" key="10">
    <source>
        <dbReference type="SAM" id="SignalP"/>
    </source>
</evidence>
<evidence type="ECO:0000256" key="6">
    <source>
        <dbReference type="ARBA" id="ARBA00023157"/>
    </source>
</evidence>
<feature type="domain" description="Protein kinase" evidence="11">
    <location>
        <begin position="448"/>
        <end position="715"/>
    </location>
</feature>
<dbReference type="InterPro" id="IPR000742">
    <property type="entry name" value="EGF"/>
</dbReference>
<keyword evidence="7" id="KW-0245">EGF-like domain</keyword>
<dbReference type="InterPro" id="IPR008271">
    <property type="entry name" value="Ser/Thr_kinase_AS"/>
</dbReference>
<feature type="chain" id="PRO_5003774340" description="Protein kinase domain-containing protein" evidence="10">
    <location>
        <begin position="32"/>
        <end position="722"/>
    </location>
</feature>
<evidence type="ECO:0000256" key="2">
    <source>
        <dbReference type="ARBA" id="ARBA00022679"/>
    </source>
</evidence>
<reference evidence="13" key="2">
    <citation type="submission" date="2013-04" db="UniProtKB">
        <authorList>
            <consortium name="EnsemblPlants"/>
        </authorList>
    </citation>
    <scope>IDENTIFICATION</scope>
</reference>
<dbReference type="SUPFAM" id="SSF57196">
    <property type="entry name" value="EGF/Laminin"/>
    <property type="match status" value="1"/>
</dbReference>
<dbReference type="PANTHER" id="PTHR27005">
    <property type="entry name" value="WALL-ASSOCIATED RECEPTOR KINASE-LIKE 21"/>
    <property type="match status" value="1"/>
</dbReference>
<feature type="transmembrane region" description="Helical" evidence="9">
    <location>
        <begin position="391"/>
        <end position="411"/>
    </location>
</feature>
<dbReference type="PROSITE" id="PS01187">
    <property type="entry name" value="EGF_CA"/>
    <property type="match status" value="1"/>
</dbReference>
<dbReference type="InterPro" id="IPR000719">
    <property type="entry name" value="Prot_kinase_dom"/>
</dbReference>
<dbReference type="GO" id="GO:0005524">
    <property type="term" value="F:ATP binding"/>
    <property type="evidence" value="ECO:0007669"/>
    <property type="project" value="UniProtKB-UniRule"/>
</dbReference>
<evidence type="ECO:0000256" key="9">
    <source>
        <dbReference type="SAM" id="Phobius"/>
    </source>
</evidence>
<dbReference type="Gene3D" id="2.10.25.10">
    <property type="entry name" value="Laminin"/>
    <property type="match status" value="2"/>
</dbReference>
<keyword evidence="10" id="KW-0732">Signal</keyword>
<feature type="binding site" evidence="8">
    <location>
        <position position="476"/>
    </location>
    <ligand>
        <name>ATP</name>
        <dbReference type="ChEBI" id="CHEBI:30616"/>
    </ligand>
</feature>
<dbReference type="HOGENOM" id="CLU_000288_43_5_1"/>
<sequence length="722" mass="79740">MLIPSWTEMSLRRRVPVLIILSLMLAAGASCSYEQEAPIGLPGCLDKCGNISVPFPFGMNRGCFRLGFEVECNHTFQPPRLFFAKGPWSPGNYGPTQETRDWYTLAGQEIQEIEQFLPLEILGISLSEGLVRTHGDISLDCSINETFIWVRGQQTYLSGPYLLSTRNVATAIGWSFDAKLTQSLRGSGYMKSCSVRLEASNMGRNGSCSGEGCCEVTVKENLNSVSVFLVQTSPYPGIEPNSCSYGMVAERGWYNFSTPDFHGFALLHKYPRGVPLLADFAIRDDLCPPQGQGHACVSSNSFCVNVTNGPGYICKCHHGYDGNPYISNGCQDIDECALRIKHPELQDIYPCSSGGICKNTPGGYDCPCKSGLRGDGKSGTCTEKFPLPAKIAVGSILGLLVAAFFVFLVLLQKERRKMEDFFVKNGGPTLEKAKMIKIYKKEDLKPILKSNNFIGKGGFGEVYKGFLDNQLVAVKKPIFSGNVTDVEQFANEVIIQSQVIHKNIVRLIGCCLEVDIPMLVYEFLSKGSLDDILHGSSQVPLDLNARLNIAAESAEGLAYMHSKTSNIILHGDVKPANILLDDNFVPKISDFGISRLIAVEKQHTNSVIGDMSYMDPVYLQTGLLTDKSDVYCFGVVLLELISRKKARHSDNNSLVKAFLDAHKTQKGATELFDKEILEPKDLEFLNKILDIAVECLDLDVDKRPEMTEVAERLLMLKRSRNK</sequence>
<dbReference type="InterPro" id="IPR018097">
    <property type="entry name" value="EGF_Ca-bd_CS"/>
</dbReference>
<reference evidence="13" key="1">
    <citation type="journal article" date="2013" name="Nat. Commun.">
        <title>Whole-genome sequencing of Oryza brachyantha reveals mechanisms underlying Oryza genome evolution.</title>
        <authorList>
            <person name="Chen J."/>
            <person name="Huang Q."/>
            <person name="Gao D."/>
            <person name="Wang J."/>
            <person name="Lang Y."/>
            <person name="Liu T."/>
            <person name="Li B."/>
            <person name="Bai Z."/>
            <person name="Luis Goicoechea J."/>
            <person name="Liang C."/>
            <person name="Chen C."/>
            <person name="Zhang W."/>
            <person name="Sun S."/>
            <person name="Liao Y."/>
            <person name="Zhang X."/>
            <person name="Yang L."/>
            <person name="Song C."/>
            <person name="Wang M."/>
            <person name="Shi J."/>
            <person name="Liu G."/>
            <person name="Liu J."/>
            <person name="Zhou H."/>
            <person name="Zhou W."/>
            <person name="Yu Q."/>
            <person name="An N."/>
            <person name="Chen Y."/>
            <person name="Cai Q."/>
            <person name="Wang B."/>
            <person name="Liu B."/>
            <person name="Min J."/>
            <person name="Huang Y."/>
            <person name="Wu H."/>
            <person name="Li Z."/>
            <person name="Zhang Y."/>
            <person name="Yin Y."/>
            <person name="Song W."/>
            <person name="Jiang J."/>
            <person name="Jackson S.A."/>
            <person name="Wing R.A."/>
            <person name="Wang J."/>
            <person name="Chen M."/>
        </authorList>
    </citation>
    <scope>NUCLEOTIDE SEQUENCE [LARGE SCALE GENOMIC DNA]</scope>
    <source>
        <strain evidence="13">cv. IRGC 101232</strain>
    </source>
</reference>
<evidence type="ECO:0000259" key="12">
    <source>
        <dbReference type="PROSITE" id="PS50026"/>
    </source>
</evidence>
<dbReference type="SMART" id="SM00220">
    <property type="entry name" value="S_TKc"/>
    <property type="match status" value="1"/>
</dbReference>
<dbReference type="SUPFAM" id="SSF56112">
    <property type="entry name" value="Protein kinase-like (PK-like)"/>
    <property type="match status" value="1"/>
</dbReference>
<keyword evidence="6" id="KW-1015">Disulfide bond</keyword>
<evidence type="ECO:0000313" key="14">
    <source>
        <dbReference type="Proteomes" id="UP000006038"/>
    </source>
</evidence>
<dbReference type="PROSITE" id="PS00010">
    <property type="entry name" value="ASX_HYDROXYL"/>
    <property type="match status" value="1"/>
</dbReference>
<keyword evidence="2" id="KW-0808">Transferase</keyword>
<dbReference type="Proteomes" id="UP000006038">
    <property type="component" value="Chromosome 4"/>
</dbReference>